<dbReference type="InterPro" id="IPR018959">
    <property type="entry name" value="DUF1989"/>
</dbReference>
<gene>
    <name evidence="2" type="ORF">MGN01_20910</name>
</gene>
<keyword evidence="3" id="KW-1185">Reference proteome</keyword>
<dbReference type="AlphaFoldDB" id="A0A512JJV4"/>
<reference evidence="2 3" key="1">
    <citation type="submission" date="2019-07" db="EMBL/GenBank/DDBJ databases">
        <title>Whole genome shotgun sequence of Methylobacterium gnaphalii NBRC 107716.</title>
        <authorList>
            <person name="Hosoyama A."/>
            <person name="Uohara A."/>
            <person name="Ohji S."/>
            <person name="Ichikawa N."/>
        </authorList>
    </citation>
    <scope>NUCLEOTIDE SEQUENCE [LARGE SCALE GENOMIC DNA]</scope>
    <source>
        <strain evidence="2 3">NBRC 107716</strain>
    </source>
</reference>
<proteinExistence type="predicted"/>
<evidence type="ECO:0000313" key="2">
    <source>
        <dbReference type="EMBL" id="GEP10246.1"/>
    </source>
</evidence>
<feature type="domain" description="DUF1989" evidence="1">
    <location>
        <begin position="9"/>
        <end position="174"/>
    </location>
</feature>
<name>A0A512JJV4_9HYPH</name>
<evidence type="ECO:0000313" key="3">
    <source>
        <dbReference type="Proteomes" id="UP000321750"/>
    </source>
</evidence>
<accession>A0A512JJV4</accession>
<evidence type="ECO:0000259" key="1">
    <source>
        <dbReference type="Pfam" id="PF09347"/>
    </source>
</evidence>
<dbReference type="PANTHER" id="PTHR31527">
    <property type="entry name" value="RE64534P"/>
    <property type="match status" value="1"/>
</dbReference>
<dbReference type="Proteomes" id="UP000321750">
    <property type="component" value="Unassembled WGS sequence"/>
</dbReference>
<dbReference type="RefSeq" id="WP_147046524.1">
    <property type="nucleotide sequence ID" value="NZ_BJZV01000009.1"/>
</dbReference>
<comment type="caution">
    <text evidence="2">The sequence shown here is derived from an EMBL/GenBank/DDBJ whole genome shotgun (WGS) entry which is preliminary data.</text>
</comment>
<protein>
    <recommendedName>
        <fullName evidence="1">DUF1989 domain-containing protein</fullName>
    </recommendedName>
</protein>
<organism evidence="2 3">
    <name type="scientific">Methylobacterium gnaphalii</name>
    <dbReference type="NCBI Taxonomy" id="1010610"/>
    <lineage>
        <taxon>Bacteria</taxon>
        <taxon>Pseudomonadati</taxon>
        <taxon>Pseudomonadota</taxon>
        <taxon>Alphaproteobacteria</taxon>
        <taxon>Hyphomicrobiales</taxon>
        <taxon>Methylobacteriaceae</taxon>
        <taxon>Methylobacterium</taxon>
    </lineage>
</organism>
<dbReference type="EMBL" id="BJZV01000009">
    <property type="protein sequence ID" value="GEP10246.1"/>
    <property type="molecule type" value="Genomic_DNA"/>
</dbReference>
<dbReference type="Pfam" id="PF09347">
    <property type="entry name" value="DUF1989"/>
    <property type="match status" value="1"/>
</dbReference>
<sequence>MTAECHHHEIPPRSGTAFTLDRGDRLTVIDPRGEQVADLLAYNRHDIGEVISSGRTLDYASRIYLTTGDPLYSNRSNVLLRIIEDTVGRHDFLLTPCSADTFRIIYGDTNPHRGCFGNLAAALAPYGIEPDAIPVAFNCFMNVPIDATTGALTVEPPLSRAGDRIVFEAETDLIIGLTACSALQSNGGSFKPIHYEIARAGSALLPANS</sequence>
<dbReference type="OrthoDB" id="9800828at2"/>
<dbReference type="PANTHER" id="PTHR31527:SF0">
    <property type="entry name" value="RE64534P"/>
    <property type="match status" value="1"/>
</dbReference>